<dbReference type="AlphaFoldDB" id="A0A0C9Z141"/>
<dbReference type="Gene3D" id="1.25.40.10">
    <property type="entry name" value="Tetratricopeptide repeat domain"/>
    <property type="match status" value="1"/>
</dbReference>
<keyword evidence="2" id="KW-1185">Reference proteome</keyword>
<feature type="non-terminal residue" evidence="1">
    <location>
        <position position="111"/>
    </location>
</feature>
<evidence type="ECO:0000313" key="2">
    <source>
        <dbReference type="Proteomes" id="UP000054018"/>
    </source>
</evidence>
<organism evidence="1 2">
    <name type="scientific">Pisolithus microcarpus 441</name>
    <dbReference type="NCBI Taxonomy" id="765257"/>
    <lineage>
        <taxon>Eukaryota</taxon>
        <taxon>Fungi</taxon>
        <taxon>Dikarya</taxon>
        <taxon>Basidiomycota</taxon>
        <taxon>Agaricomycotina</taxon>
        <taxon>Agaricomycetes</taxon>
        <taxon>Agaricomycetidae</taxon>
        <taxon>Boletales</taxon>
        <taxon>Sclerodermatineae</taxon>
        <taxon>Pisolithaceae</taxon>
        <taxon>Pisolithus</taxon>
    </lineage>
</organism>
<reference evidence="2" key="2">
    <citation type="submission" date="2015-01" db="EMBL/GenBank/DDBJ databases">
        <title>Evolutionary Origins and Diversification of the Mycorrhizal Mutualists.</title>
        <authorList>
            <consortium name="DOE Joint Genome Institute"/>
            <consortium name="Mycorrhizal Genomics Consortium"/>
            <person name="Kohler A."/>
            <person name="Kuo A."/>
            <person name="Nagy L.G."/>
            <person name="Floudas D."/>
            <person name="Copeland A."/>
            <person name="Barry K.W."/>
            <person name="Cichocki N."/>
            <person name="Veneault-Fourrey C."/>
            <person name="LaButti K."/>
            <person name="Lindquist E.A."/>
            <person name="Lipzen A."/>
            <person name="Lundell T."/>
            <person name="Morin E."/>
            <person name="Murat C."/>
            <person name="Riley R."/>
            <person name="Ohm R."/>
            <person name="Sun H."/>
            <person name="Tunlid A."/>
            <person name="Henrissat B."/>
            <person name="Grigoriev I.V."/>
            <person name="Hibbett D.S."/>
            <person name="Martin F."/>
        </authorList>
    </citation>
    <scope>NUCLEOTIDE SEQUENCE [LARGE SCALE GENOMIC DNA]</scope>
    <source>
        <strain evidence="2">441</strain>
    </source>
</reference>
<evidence type="ECO:0000313" key="1">
    <source>
        <dbReference type="EMBL" id="KIK15972.1"/>
    </source>
</evidence>
<protein>
    <submittedName>
        <fullName evidence="1">Uncharacterized protein</fullName>
    </submittedName>
</protein>
<dbReference type="HOGENOM" id="CLU_001305_4_1_1"/>
<name>A0A0C9Z141_9AGAM</name>
<dbReference type="EMBL" id="KN833870">
    <property type="protein sequence ID" value="KIK15972.1"/>
    <property type="molecule type" value="Genomic_DNA"/>
</dbReference>
<reference evidence="1 2" key="1">
    <citation type="submission" date="2014-04" db="EMBL/GenBank/DDBJ databases">
        <authorList>
            <consortium name="DOE Joint Genome Institute"/>
            <person name="Kuo A."/>
            <person name="Kohler A."/>
            <person name="Costa M.D."/>
            <person name="Nagy L.G."/>
            <person name="Floudas D."/>
            <person name="Copeland A."/>
            <person name="Barry K.W."/>
            <person name="Cichocki N."/>
            <person name="Veneault-Fourrey C."/>
            <person name="LaButti K."/>
            <person name="Lindquist E.A."/>
            <person name="Lipzen A."/>
            <person name="Lundell T."/>
            <person name="Morin E."/>
            <person name="Murat C."/>
            <person name="Sun H."/>
            <person name="Tunlid A."/>
            <person name="Henrissat B."/>
            <person name="Grigoriev I.V."/>
            <person name="Hibbett D.S."/>
            <person name="Martin F."/>
            <person name="Nordberg H.P."/>
            <person name="Cantor M.N."/>
            <person name="Hua S.X."/>
        </authorList>
    </citation>
    <scope>NUCLEOTIDE SEQUENCE [LARGE SCALE GENOMIC DNA]</scope>
    <source>
        <strain evidence="1 2">441</strain>
    </source>
</reference>
<dbReference type="OrthoDB" id="3224744at2759"/>
<proteinExistence type="predicted"/>
<sequence length="111" mass="12614">MDDVSHKREKSECCPPGHAGRYVALYNLANSLRQKFLKELKIDDLDEAITLAITIEREVLALRPPGHPDRDAFLHNLGFSLRMKFEKQAKVYDLEEAIQLLRAALEICPPG</sequence>
<accession>A0A0C9Z141</accession>
<dbReference type="InterPro" id="IPR011990">
    <property type="entry name" value="TPR-like_helical_dom_sf"/>
</dbReference>
<gene>
    <name evidence="1" type="ORF">PISMIDRAFT_114190</name>
</gene>
<dbReference type="Proteomes" id="UP000054018">
    <property type="component" value="Unassembled WGS sequence"/>
</dbReference>
<dbReference type="STRING" id="765257.A0A0C9Z141"/>